<keyword evidence="1" id="KW-0812">Transmembrane</keyword>
<name>A0ABR1CXB4_NECAM</name>
<dbReference type="Proteomes" id="UP001303046">
    <property type="component" value="Unassembled WGS sequence"/>
</dbReference>
<evidence type="ECO:0000256" key="1">
    <source>
        <dbReference type="SAM" id="Phobius"/>
    </source>
</evidence>
<organism evidence="2 3">
    <name type="scientific">Necator americanus</name>
    <name type="common">Human hookworm</name>
    <dbReference type="NCBI Taxonomy" id="51031"/>
    <lineage>
        <taxon>Eukaryota</taxon>
        <taxon>Metazoa</taxon>
        <taxon>Ecdysozoa</taxon>
        <taxon>Nematoda</taxon>
        <taxon>Chromadorea</taxon>
        <taxon>Rhabditida</taxon>
        <taxon>Rhabditina</taxon>
        <taxon>Rhabditomorpha</taxon>
        <taxon>Strongyloidea</taxon>
        <taxon>Ancylostomatidae</taxon>
        <taxon>Bunostominae</taxon>
        <taxon>Necator</taxon>
    </lineage>
</organism>
<proteinExistence type="predicted"/>
<keyword evidence="1" id="KW-1133">Transmembrane helix</keyword>
<dbReference type="EMBL" id="JAVFWL010000003">
    <property type="protein sequence ID" value="KAK6742790.1"/>
    <property type="molecule type" value="Genomic_DNA"/>
</dbReference>
<sequence>MNITVIKAGKVGVEALPFALTISLTRCFFVDSDGNLFRRWEKPEGGWAEPCLAVAEPGTSPQAKLTARNTSLMHSYGILRLLVLLIVAVCVFADIDEVASEPEYFVSYLKKAVPQGPLRFGKRRDGPTGPLRFGKRSSLDFQPMATQQPYYFLV</sequence>
<gene>
    <name evidence="2" type="primary">Necator_chrIII.g10967</name>
    <name evidence="2" type="ORF">RB195_010202</name>
</gene>
<keyword evidence="3" id="KW-1185">Reference proteome</keyword>
<feature type="transmembrane region" description="Helical" evidence="1">
    <location>
        <begin position="78"/>
        <end position="95"/>
    </location>
</feature>
<keyword evidence="1" id="KW-0472">Membrane</keyword>
<evidence type="ECO:0000313" key="2">
    <source>
        <dbReference type="EMBL" id="KAK6742790.1"/>
    </source>
</evidence>
<reference evidence="2 3" key="1">
    <citation type="submission" date="2023-08" db="EMBL/GenBank/DDBJ databases">
        <title>A Necator americanus chromosomal reference genome.</title>
        <authorList>
            <person name="Ilik V."/>
            <person name="Petrzelkova K.J."/>
            <person name="Pardy F."/>
            <person name="Fuh T."/>
            <person name="Niatou-Singa F.S."/>
            <person name="Gouil Q."/>
            <person name="Baker L."/>
            <person name="Ritchie M.E."/>
            <person name="Jex A.R."/>
            <person name="Gazzola D."/>
            <person name="Li H."/>
            <person name="Toshio Fujiwara R."/>
            <person name="Zhan B."/>
            <person name="Aroian R.V."/>
            <person name="Pafco B."/>
            <person name="Schwarz E.M."/>
        </authorList>
    </citation>
    <scope>NUCLEOTIDE SEQUENCE [LARGE SCALE GENOMIC DNA]</scope>
    <source>
        <strain evidence="2 3">Aroian</strain>
        <tissue evidence="2">Whole animal</tissue>
    </source>
</reference>
<evidence type="ECO:0000313" key="3">
    <source>
        <dbReference type="Proteomes" id="UP001303046"/>
    </source>
</evidence>
<comment type="caution">
    <text evidence="2">The sequence shown here is derived from an EMBL/GenBank/DDBJ whole genome shotgun (WGS) entry which is preliminary data.</text>
</comment>
<accession>A0ABR1CXB4</accession>
<protein>
    <submittedName>
        <fullName evidence="2">Uncharacterized protein</fullName>
    </submittedName>
</protein>